<dbReference type="InterPro" id="IPR043917">
    <property type="entry name" value="DUF5753"/>
</dbReference>
<evidence type="ECO:0000259" key="1">
    <source>
        <dbReference type="Pfam" id="PF19054"/>
    </source>
</evidence>
<dbReference type="AlphaFoldDB" id="M2PW33"/>
<organism evidence="2 3">
    <name type="scientific">Amycolatopsis azurea DSM 43854</name>
    <dbReference type="NCBI Taxonomy" id="1238180"/>
    <lineage>
        <taxon>Bacteria</taxon>
        <taxon>Bacillati</taxon>
        <taxon>Actinomycetota</taxon>
        <taxon>Actinomycetes</taxon>
        <taxon>Pseudonocardiales</taxon>
        <taxon>Pseudonocardiaceae</taxon>
        <taxon>Amycolatopsis</taxon>
    </lineage>
</organism>
<comment type="caution">
    <text evidence="2">The sequence shown here is derived from an EMBL/GenBank/DDBJ whole genome shotgun (WGS) entry which is preliminary data.</text>
</comment>
<reference evidence="2 3" key="1">
    <citation type="submission" date="2012-10" db="EMBL/GenBank/DDBJ databases">
        <title>Genome assembly of Amycolatopsis azurea DSM 43854.</title>
        <authorList>
            <person name="Khatri I."/>
            <person name="Kaur I."/>
            <person name="Subramanian S."/>
            <person name="Mayilraj S."/>
        </authorList>
    </citation>
    <scope>NUCLEOTIDE SEQUENCE [LARGE SCALE GENOMIC DNA]</scope>
    <source>
        <strain evidence="2 3">DSM 43854</strain>
    </source>
</reference>
<feature type="domain" description="DUF5753" evidence="1">
    <location>
        <begin position="1"/>
        <end position="89"/>
    </location>
</feature>
<protein>
    <recommendedName>
        <fullName evidence="1">DUF5753 domain-containing protein</fullName>
    </recommendedName>
</protein>
<accession>M2PW33</accession>
<evidence type="ECO:0000313" key="2">
    <source>
        <dbReference type="EMBL" id="EMD28843.1"/>
    </source>
</evidence>
<dbReference type="Proteomes" id="UP000014137">
    <property type="component" value="Unassembled WGS sequence"/>
</dbReference>
<dbReference type="EMBL" id="ANMG01000008">
    <property type="protein sequence ID" value="EMD28843.1"/>
    <property type="molecule type" value="Genomic_DNA"/>
</dbReference>
<evidence type="ECO:0000313" key="3">
    <source>
        <dbReference type="Proteomes" id="UP000014137"/>
    </source>
</evidence>
<name>M2PW33_9PSEU</name>
<dbReference type="PATRIC" id="fig|1238180.3.peg.1451"/>
<sequence length="117" mass="13918">MYEQLLHLQLSSELPHCRIRVVPASNDTFDSRHDFTIFRHEVDQPVLHVDALTASLFLEDDTEIAFYQEFLNHVDAAALDRHESREWLASRTRELEPRTHVHARRWPQDSRLVHQPR</sequence>
<gene>
    <name evidence="2" type="ORF">C791_7620</name>
</gene>
<dbReference type="Pfam" id="PF19054">
    <property type="entry name" value="DUF5753"/>
    <property type="match status" value="1"/>
</dbReference>
<proteinExistence type="predicted"/>